<evidence type="ECO:0000313" key="3">
    <source>
        <dbReference type="Proteomes" id="UP000436088"/>
    </source>
</evidence>
<gene>
    <name evidence="2" type="ORF">F3Y22_tig00111769pilonHSYRG00510</name>
</gene>
<proteinExistence type="predicted"/>
<sequence>MSATIMTEAVSAPTQETPATPVKHKPMSSFANCDCCGLTEECTRPISIRSANGTKGNGYVASAEAIKDEIIRTEGLSVLRKQCLDPARGLRSTSPISPAGKVGGIRVPGYST</sequence>
<keyword evidence="3" id="KW-1185">Reference proteome</keyword>
<dbReference type="AlphaFoldDB" id="A0A6A2Y9Y0"/>
<feature type="region of interest" description="Disordered" evidence="1">
    <location>
        <begin position="1"/>
        <end position="24"/>
    </location>
</feature>
<name>A0A6A2Y9Y0_HIBSY</name>
<evidence type="ECO:0000313" key="2">
    <source>
        <dbReference type="EMBL" id="KAE8674166.1"/>
    </source>
</evidence>
<accession>A0A6A2Y9Y0</accession>
<dbReference type="EMBL" id="VEPZ02001421">
    <property type="protein sequence ID" value="KAE8674166.1"/>
    <property type="molecule type" value="Genomic_DNA"/>
</dbReference>
<evidence type="ECO:0000256" key="1">
    <source>
        <dbReference type="SAM" id="MobiDB-lite"/>
    </source>
</evidence>
<organism evidence="2 3">
    <name type="scientific">Hibiscus syriacus</name>
    <name type="common">Rose of Sharon</name>
    <dbReference type="NCBI Taxonomy" id="106335"/>
    <lineage>
        <taxon>Eukaryota</taxon>
        <taxon>Viridiplantae</taxon>
        <taxon>Streptophyta</taxon>
        <taxon>Embryophyta</taxon>
        <taxon>Tracheophyta</taxon>
        <taxon>Spermatophyta</taxon>
        <taxon>Magnoliopsida</taxon>
        <taxon>eudicotyledons</taxon>
        <taxon>Gunneridae</taxon>
        <taxon>Pentapetalae</taxon>
        <taxon>rosids</taxon>
        <taxon>malvids</taxon>
        <taxon>Malvales</taxon>
        <taxon>Malvaceae</taxon>
        <taxon>Malvoideae</taxon>
        <taxon>Hibiscus</taxon>
    </lineage>
</organism>
<dbReference type="Proteomes" id="UP000436088">
    <property type="component" value="Unassembled WGS sequence"/>
</dbReference>
<feature type="region of interest" description="Disordered" evidence="1">
    <location>
        <begin position="88"/>
        <end position="112"/>
    </location>
</feature>
<comment type="caution">
    <text evidence="2">The sequence shown here is derived from an EMBL/GenBank/DDBJ whole genome shotgun (WGS) entry which is preliminary data.</text>
</comment>
<reference evidence="2" key="1">
    <citation type="submission" date="2019-09" db="EMBL/GenBank/DDBJ databases">
        <title>Draft genome information of white flower Hibiscus syriacus.</title>
        <authorList>
            <person name="Kim Y.-M."/>
        </authorList>
    </citation>
    <scope>NUCLEOTIDE SEQUENCE [LARGE SCALE GENOMIC DNA]</scope>
    <source>
        <strain evidence="2">YM2019G1</strain>
    </source>
</reference>
<protein>
    <submittedName>
        <fullName evidence="2">Uncharacterized protein</fullName>
    </submittedName>
</protein>